<evidence type="ECO:0000256" key="1">
    <source>
        <dbReference type="SAM" id="SignalP"/>
    </source>
</evidence>
<accession>A0A397NGI8</accession>
<dbReference type="EMBL" id="QXDC01000006">
    <property type="protein sequence ID" value="RIA35408.1"/>
    <property type="molecule type" value="Genomic_DNA"/>
</dbReference>
<keyword evidence="1" id="KW-0732">Signal</keyword>
<evidence type="ECO:0000313" key="3">
    <source>
        <dbReference type="Proteomes" id="UP000266568"/>
    </source>
</evidence>
<organism evidence="2 3">
    <name type="scientific">Hephaestia caeni</name>
    <dbReference type="NCBI Taxonomy" id="645617"/>
    <lineage>
        <taxon>Bacteria</taxon>
        <taxon>Pseudomonadati</taxon>
        <taxon>Pseudomonadota</taxon>
        <taxon>Alphaproteobacteria</taxon>
        <taxon>Sphingomonadales</taxon>
        <taxon>Sphingomonadaceae</taxon>
        <taxon>Hephaestia</taxon>
    </lineage>
</organism>
<dbReference type="Proteomes" id="UP000266568">
    <property type="component" value="Unassembled WGS sequence"/>
</dbReference>
<evidence type="ECO:0000313" key="2">
    <source>
        <dbReference type="EMBL" id="RIA35408.1"/>
    </source>
</evidence>
<comment type="caution">
    <text evidence="2">The sequence shown here is derived from an EMBL/GenBank/DDBJ whole genome shotgun (WGS) entry which is preliminary data.</text>
</comment>
<keyword evidence="3" id="KW-1185">Reference proteome</keyword>
<proteinExistence type="predicted"/>
<dbReference type="AlphaFoldDB" id="A0A397NGI8"/>
<name>A0A397NGI8_9SPHN</name>
<feature type="signal peptide" evidence="1">
    <location>
        <begin position="1"/>
        <end position="17"/>
    </location>
</feature>
<gene>
    <name evidence="2" type="ORF">DFR49_4185</name>
</gene>
<feature type="chain" id="PRO_5017458758" evidence="1">
    <location>
        <begin position="18"/>
        <end position="63"/>
    </location>
</feature>
<reference evidence="2 3" key="1">
    <citation type="submission" date="2018-08" db="EMBL/GenBank/DDBJ databases">
        <title>Genomic Encyclopedia of Type Strains, Phase IV (KMG-IV): sequencing the most valuable type-strain genomes for metagenomic binning, comparative biology and taxonomic classification.</title>
        <authorList>
            <person name="Goeker M."/>
        </authorList>
    </citation>
    <scope>NUCLEOTIDE SEQUENCE [LARGE SCALE GENOMIC DNA]</scope>
    <source>
        <strain evidence="2 3">DSM 25527</strain>
    </source>
</reference>
<sequence length="63" mass="6451">MRVLMILPPMILPMCLAACGSAPDDPGLGGVTPDQAQELNEAAAMLDANSVSINAVANQDTAR</sequence>
<protein>
    <submittedName>
        <fullName evidence="2">Uncharacterized protein</fullName>
    </submittedName>
</protein>